<keyword evidence="1" id="KW-0812">Transmembrane</keyword>
<evidence type="ECO:0000313" key="3">
    <source>
        <dbReference type="Proteomes" id="UP000185769"/>
    </source>
</evidence>
<dbReference type="Proteomes" id="UP000185769">
    <property type="component" value="Unassembled WGS sequence"/>
</dbReference>
<protein>
    <recommendedName>
        <fullName evidence="4">Type II secretion system protein GspI C-terminal domain-containing protein</fullName>
    </recommendedName>
</protein>
<organism evidence="2 3">
    <name type="scientific">Candidatus Nomurabacteria bacterium CG1_02_31_12</name>
    <dbReference type="NCBI Taxonomy" id="1805280"/>
    <lineage>
        <taxon>Bacteria</taxon>
        <taxon>Candidatus Nomuraibacteriota</taxon>
    </lineage>
</organism>
<keyword evidence="1" id="KW-0472">Membrane</keyword>
<dbReference type="EMBL" id="MNVM01000007">
    <property type="protein sequence ID" value="OIO29941.1"/>
    <property type="molecule type" value="Genomic_DNA"/>
</dbReference>
<sequence>MQKKNKNNKNSSGFTPTPFIKKGVSLQSKRGFMMVEVIVVISIIVVSVLAAMSVTEKSIYVSRQALRIEQASFLLEEGAESVRIIRDNAWSNISLLNAGTDYYLTFSAGTWSLSTTPSTIGIFTRKINVSNVNRNTSTDDIASSGADDPETKLITIAVSWTDGGDTINKTLSFYIMDIFS</sequence>
<keyword evidence="1" id="KW-1133">Transmembrane helix</keyword>
<dbReference type="STRING" id="1805280.AUJ22_00440"/>
<name>A0A1J4V581_9BACT</name>
<evidence type="ECO:0008006" key="4">
    <source>
        <dbReference type="Google" id="ProtNLM"/>
    </source>
</evidence>
<gene>
    <name evidence="2" type="ORF">AUJ22_00440</name>
</gene>
<evidence type="ECO:0000313" key="2">
    <source>
        <dbReference type="EMBL" id="OIO29941.1"/>
    </source>
</evidence>
<evidence type="ECO:0000256" key="1">
    <source>
        <dbReference type="SAM" id="Phobius"/>
    </source>
</evidence>
<feature type="transmembrane region" description="Helical" evidence="1">
    <location>
        <begin position="31"/>
        <end position="54"/>
    </location>
</feature>
<dbReference type="AlphaFoldDB" id="A0A1J4V581"/>
<comment type="caution">
    <text evidence="2">The sequence shown here is derived from an EMBL/GenBank/DDBJ whole genome shotgun (WGS) entry which is preliminary data.</text>
</comment>
<proteinExistence type="predicted"/>
<accession>A0A1J4V581</accession>
<reference evidence="2 3" key="1">
    <citation type="journal article" date="2016" name="Environ. Microbiol.">
        <title>Genomic resolution of a cold subsurface aquifer community provides metabolic insights for novel microbes adapted to high CO concentrations.</title>
        <authorList>
            <person name="Probst A.J."/>
            <person name="Castelle C.J."/>
            <person name="Singh A."/>
            <person name="Brown C.T."/>
            <person name="Anantharaman K."/>
            <person name="Sharon I."/>
            <person name="Hug L.A."/>
            <person name="Burstein D."/>
            <person name="Emerson J.B."/>
            <person name="Thomas B.C."/>
            <person name="Banfield J.F."/>
        </authorList>
    </citation>
    <scope>NUCLEOTIDE SEQUENCE [LARGE SCALE GENOMIC DNA]</scope>
    <source>
        <strain evidence="2">CG1_02_31_12</strain>
    </source>
</reference>